<dbReference type="InterPro" id="IPR036890">
    <property type="entry name" value="HATPase_C_sf"/>
</dbReference>
<dbReference type="PROSITE" id="PS50109">
    <property type="entry name" value="HIS_KIN"/>
    <property type="match status" value="1"/>
</dbReference>
<reference evidence="4" key="1">
    <citation type="journal article" date="2020" name="mSystems">
        <title>Genome- and Community-Level Interaction Insights into Carbon Utilization and Element Cycling Functions of Hydrothermarchaeota in Hydrothermal Sediment.</title>
        <authorList>
            <person name="Zhou Z."/>
            <person name="Liu Y."/>
            <person name="Xu W."/>
            <person name="Pan J."/>
            <person name="Luo Z.H."/>
            <person name="Li M."/>
        </authorList>
    </citation>
    <scope>NUCLEOTIDE SEQUENCE [LARGE SCALE GENOMIC DNA]</scope>
    <source>
        <strain evidence="4">HyVt-527</strain>
    </source>
</reference>
<dbReference type="Proteomes" id="UP000886124">
    <property type="component" value="Unassembled WGS sequence"/>
</dbReference>
<dbReference type="InterPro" id="IPR003594">
    <property type="entry name" value="HATPase_dom"/>
</dbReference>
<dbReference type="SUPFAM" id="SSF55874">
    <property type="entry name" value="ATPase domain of HSP90 chaperone/DNA topoisomerase II/histidine kinase"/>
    <property type="match status" value="1"/>
</dbReference>
<gene>
    <name evidence="4" type="ORF">ENJ89_08465</name>
</gene>
<organism evidence="4">
    <name type="scientific">Caldithrix abyssi</name>
    <dbReference type="NCBI Taxonomy" id="187145"/>
    <lineage>
        <taxon>Bacteria</taxon>
        <taxon>Pseudomonadati</taxon>
        <taxon>Calditrichota</taxon>
        <taxon>Calditrichia</taxon>
        <taxon>Calditrichales</taxon>
        <taxon>Calditrichaceae</taxon>
        <taxon>Caldithrix</taxon>
    </lineage>
</organism>
<dbReference type="InterPro" id="IPR004358">
    <property type="entry name" value="Sig_transdc_His_kin-like_C"/>
</dbReference>
<feature type="non-terminal residue" evidence="4">
    <location>
        <position position="1"/>
    </location>
</feature>
<dbReference type="Gene3D" id="3.30.565.10">
    <property type="entry name" value="Histidine kinase-like ATPase, C-terminal domain"/>
    <property type="match status" value="1"/>
</dbReference>
<protein>
    <recommendedName>
        <fullName evidence="2">histidine kinase</fullName>
        <ecNumber evidence="2">2.7.13.3</ecNumber>
    </recommendedName>
</protein>
<feature type="domain" description="Histidine kinase" evidence="3">
    <location>
        <begin position="1"/>
        <end position="180"/>
    </location>
</feature>
<dbReference type="PRINTS" id="PR00344">
    <property type="entry name" value="BCTRLSENSOR"/>
</dbReference>
<accession>A0A7V5PR51</accession>
<name>A0A7V5PR51_CALAY</name>
<dbReference type="AlphaFoldDB" id="A0A7V5PR51"/>
<comment type="catalytic activity">
    <reaction evidence="1">
        <text>ATP + protein L-histidine = ADP + protein N-phospho-L-histidine.</text>
        <dbReference type="EC" id="2.7.13.3"/>
    </reaction>
</comment>
<comment type="caution">
    <text evidence="4">The sequence shown here is derived from an EMBL/GenBank/DDBJ whole genome shotgun (WGS) entry which is preliminary data.</text>
</comment>
<dbReference type="GO" id="GO:0004673">
    <property type="term" value="F:protein histidine kinase activity"/>
    <property type="evidence" value="ECO:0007669"/>
    <property type="project" value="UniProtKB-EC"/>
</dbReference>
<sequence>LEETNRLNRILNDFLNLSRLRPAELISFATEEFFERLILTLQGAKAHNIQIDYEIDARAKILRSDPDLFFQALLNLGLNAIEAIHARCKNESTFKCKDGKIYFILKMNAGNYIVTITDNGIGISDEIKPSIFDPFFTQKENGTGLGLSIVHQIVDTLMGAIKVESEYGKTAFTITLPTKI</sequence>
<evidence type="ECO:0000256" key="2">
    <source>
        <dbReference type="ARBA" id="ARBA00012438"/>
    </source>
</evidence>
<evidence type="ECO:0000259" key="3">
    <source>
        <dbReference type="PROSITE" id="PS50109"/>
    </source>
</evidence>
<dbReference type="PANTHER" id="PTHR43065">
    <property type="entry name" value="SENSOR HISTIDINE KINASE"/>
    <property type="match status" value="1"/>
</dbReference>
<dbReference type="InterPro" id="IPR005467">
    <property type="entry name" value="His_kinase_dom"/>
</dbReference>
<evidence type="ECO:0000256" key="1">
    <source>
        <dbReference type="ARBA" id="ARBA00000085"/>
    </source>
</evidence>
<dbReference type="EC" id="2.7.13.3" evidence="2"/>
<dbReference type="EMBL" id="DROD01000539">
    <property type="protein sequence ID" value="HHJ53210.1"/>
    <property type="molecule type" value="Genomic_DNA"/>
</dbReference>
<dbReference type="Pfam" id="PF02518">
    <property type="entry name" value="HATPase_c"/>
    <property type="match status" value="1"/>
</dbReference>
<proteinExistence type="predicted"/>
<evidence type="ECO:0000313" key="4">
    <source>
        <dbReference type="EMBL" id="HHJ53210.1"/>
    </source>
</evidence>
<dbReference type="SMART" id="SM00387">
    <property type="entry name" value="HATPase_c"/>
    <property type="match status" value="1"/>
</dbReference>